<dbReference type="InterPro" id="IPR011010">
    <property type="entry name" value="DNA_brk_join_enz"/>
</dbReference>
<dbReference type="InterPro" id="IPR010998">
    <property type="entry name" value="Integrase_recombinase_N"/>
</dbReference>
<protein>
    <submittedName>
        <fullName evidence="5">Integrase</fullName>
    </submittedName>
</protein>
<comment type="caution">
    <text evidence="5">The sequence shown here is derived from an EMBL/GenBank/DDBJ whole genome shotgun (WGS) entry which is preliminary data.</text>
</comment>
<evidence type="ECO:0000259" key="4">
    <source>
        <dbReference type="PROSITE" id="PS51898"/>
    </source>
</evidence>
<dbReference type="Gene3D" id="1.10.150.130">
    <property type="match status" value="1"/>
</dbReference>
<evidence type="ECO:0000313" key="6">
    <source>
        <dbReference type="Proteomes" id="UP001160334"/>
    </source>
</evidence>
<evidence type="ECO:0000256" key="3">
    <source>
        <dbReference type="SAM" id="MobiDB-lite"/>
    </source>
</evidence>
<evidence type="ECO:0000256" key="1">
    <source>
        <dbReference type="ARBA" id="ARBA00023125"/>
    </source>
</evidence>
<feature type="domain" description="Tyr recombinase" evidence="4">
    <location>
        <begin position="150"/>
        <end position="389"/>
    </location>
</feature>
<evidence type="ECO:0000256" key="2">
    <source>
        <dbReference type="ARBA" id="ARBA00023172"/>
    </source>
</evidence>
<dbReference type="Pfam" id="PF00589">
    <property type="entry name" value="Phage_integrase"/>
    <property type="match status" value="1"/>
</dbReference>
<reference evidence="5 6" key="1">
    <citation type="submission" date="2023-04" db="EMBL/GenBank/DDBJ databases">
        <title>Forest soil microbial communities from Buena Vista Peninsula, Colon Province, Panama.</title>
        <authorList>
            <person name="Bouskill N."/>
        </authorList>
    </citation>
    <scope>NUCLEOTIDE SEQUENCE [LARGE SCALE GENOMIC DNA]</scope>
    <source>
        <strain evidence="5 6">CFH S0262</strain>
    </source>
</reference>
<sequence>MTAEISLNDPANVATPETIRPDLDHPVEPVLSPAAEARILAALEQRHAPSTALNYRNDWAKFSTWCTERGHIAMPAHPHTVADYLTEHADLRTETGDRVYATSTLTRWVASINYWHRACARPAPGQAQVVKDTLAGLRRTYAAAGERPTKRAAPLLLEEVTHIVTTMRESGTTWQTRLRERRDSALILLGLLGAFRRSELSNLELRDVTCHAADGLHLRVRRSKTDQTGAGLVKAAPAAVGHTMCPPCVYRRWLDVVAAHDADGRPGIIRLLRSPDEFTAHVCHTPTPTIAASTAPVFRPIRVNGNLGDTALSGPAIHAAIRRAARDAGISPAKVAQIGGHSLRAGFVTQAFRNGAQAHEVMRQTGHKNPATLEIYARENNPLTGNAVTGFDL</sequence>
<proteinExistence type="predicted"/>
<keyword evidence="6" id="KW-1185">Reference proteome</keyword>
<dbReference type="PANTHER" id="PTHR34605">
    <property type="entry name" value="PHAGE_INTEGRASE DOMAIN-CONTAINING PROTEIN"/>
    <property type="match status" value="1"/>
</dbReference>
<organism evidence="5 6">
    <name type="scientific">Prescottella agglutinans</name>
    <dbReference type="NCBI Taxonomy" id="1644129"/>
    <lineage>
        <taxon>Bacteria</taxon>
        <taxon>Bacillati</taxon>
        <taxon>Actinomycetota</taxon>
        <taxon>Actinomycetes</taxon>
        <taxon>Mycobacteriales</taxon>
        <taxon>Nocardiaceae</taxon>
        <taxon>Prescottella</taxon>
    </lineage>
</organism>
<dbReference type="InterPro" id="IPR002104">
    <property type="entry name" value="Integrase_catalytic"/>
</dbReference>
<dbReference type="Gene3D" id="1.10.443.10">
    <property type="entry name" value="Intergrase catalytic core"/>
    <property type="match status" value="1"/>
</dbReference>
<dbReference type="EMBL" id="JARXVC010000024">
    <property type="protein sequence ID" value="MDH6284603.1"/>
    <property type="molecule type" value="Genomic_DNA"/>
</dbReference>
<name>A0ABT6MJW8_9NOCA</name>
<dbReference type="PROSITE" id="PS51898">
    <property type="entry name" value="TYR_RECOMBINASE"/>
    <property type="match status" value="1"/>
</dbReference>
<dbReference type="InterPro" id="IPR052925">
    <property type="entry name" value="Phage_Integrase-like_Recomb"/>
</dbReference>
<gene>
    <name evidence="5" type="ORF">M2280_005864</name>
</gene>
<accession>A0ABT6MJW8</accession>
<dbReference type="InterPro" id="IPR013762">
    <property type="entry name" value="Integrase-like_cat_sf"/>
</dbReference>
<dbReference type="Proteomes" id="UP001160334">
    <property type="component" value="Unassembled WGS sequence"/>
</dbReference>
<dbReference type="SUPFAM" id="SSF47823">
    <property type="entry name" value="lambda integrase-like, N-terminal domain"/>
    <property type="match status" value="1"/>
</dbReference>
<evidence type="ECO:0000313" key="5">
    <source>
        <dbReference type="EMBL" id="MDH6284603.1"/>
    </source>
</evidence>
<keyword evidence="2" id="KW-0233">DNA recombination</keyword>
<keyword evidence="1" id="KW-0238">DNA-binding</keyword>
<dbReference type="SUPFAM" id="SSF56349">
    <property type="entry name" value="DNA breaking-rejoining enzymes"/>
    <property type="match status" value="1"/>
</dbReference>
<feature type="region of interest" description="Disordered" evidence="3">
    <location>
        <begin position="1"/>
        <end position="27"/>
    </location>
</feature>
<dbReference type="PANTHER" id="PTHR34605:SF4">
    <property type="entry name" value="DNA ADENINE METHYLTRANSFERASE"/>
    <property type="match status" value="1"/>
</dbReference>
<dbReference type="RefSeq" id="WP_280763818.1">
    <property type="nucleotide sequence ID" value="NZ_JARXVC010000024.1"/>
</dbReference>